<evidence type="ECO:0000313" key="1">
    <source>
        <dbReference type="EMBL" id="CDH51414.1"/>
    </source>
</evidence>
<name>A0A068RN34_9FUNG</name>
<keyword evidence="2" id="KW-1185">Reference proteome</keyword>
<dbReference type="EMBL" id="CBTN010000009">
    <property type="protein sequence ID" value="CDH51414.1"/>
    <property type="molecule type" value="Genomic_DNA"/>
</dbReference>
<protein>
    <submittedName>
        <fullName evidence="1">Uncharacterized protein</fullName>
    </submittedName>
</protein>
<sequence>MMQGRCRAKSKRDEATALSKRAEIAVERHLTTMSLYQEESRQVGQLLKNEAWMILQMTSQAVHSEDDLDESEDDITSSISPAATHEDFRERVFKAGYHMFKKTGPLQHAELHDIAELNRMARGLEPTTLGQWMDHMSRSLMGSTMTDTHKDALKLSLSRIICLIGGPSTIIFESYLNKNRRSQQKLGEAMASKVKLEEGFTDEMRKVFRDIAQEAKKGGKVKVRIYISERRLDILKRIDDFEMLQLLDVTDNLLAEFQTNGYIKA</sequence>
<proteinExistence type="predicted"/>
<organism evidence="1 2">
    <name type="scientific">Lichtheimia corymbifera JMRC:FSU:9682</name>
    <dbReference type="NCBI Taxonomy" id="1263082"/>
    <lineage>
        <taxon>Eukaryota</taxon>
        <taxon>Fungi</taxon>
        <taxon>Fungi incertae sedis</taxon>
        <taxon>Mucoromycota</taxon>
        <taxon>Mucoromycotina</taxon>
        <taxon>Mucoromycetes</taxon>
        <taxon>Mucorales</taxon>
        <taxon>Lichtheimiaceae</taxon>
        <taxon>Lichtheimia</taxon>
    </lineage>
</organism>
<reference evidence="1" key="1">
    <citation type="submission" date="2013-08" db="EMBL/GenBank/DDBJ databases">
        <title>Gene expansion shapes genome architecture in the human pathogen Lichtheimia corymbifera: an evolutionary genomics analysis in the ancient terrestrial Mucorales (Mucoromycotina).</title>
        <authorList>
            <person name="Schwartze V.U."/>
            <person name="Winter S."/>
            <person name="Shelest E."/>
            <person name="Marcet-Houben M."/>
            <person name="Horn F."/>
            <person name="Wehner S."/>
            <person name="Hoffmann K."/>
            <person name="Riege K."/>
            <person name="Sammeth M."/>
            <person name="Nowrousian M."/>
            <person name="Valiante V."/>
            <person name="Linde J."/>
            <person name="Jacobsen I.D."/>
            <person name="Marz M."/>
            <person name="Brakhage A.A."/>
            <person name="Gabaldon T."/>
            <person name="Bocker S."/>
            <person name="Voigt K."/>
        </authorList>
    </citation>
    <scope>NUCLEOTIDE SEQUENCE [LARGE SCALE GENOMIC DNA]</scope>
    <source>
        <strain evidence="1">FSU 9682</strain>
    </source>
</reference>
<dbReference type="VEuPathDB" id="FungiDB:LCOR_03023.1"/>
<comment type="caution">
    <text evidence="1">The sequence shown here is derived from an EMBL/GenBank/DDBJ whole genome shotgun (WGS) entry which is preliminary data.</text>
</comment>
<evidence type="ECO:0000313" key="2">
    <source>
        <dbReference type="Proteomes" id="UP000027586"/>
    </source>
</evidence>
<accession>A0A068RN34</accession>
<gene>
    <name evidence="1" type="ORF">LCOR_03023.1</name>
</gene>
<dbReference type="AlphaFoldDB" id="A0A068RN34"/>
<dbReference type="OrthoDB" id="10674431at2759"/>
<dbReference type="Proteomes" id="UP000027586">
    <property type="component" value="Unassembled WGS sequence"/>
</dbReference>